<feature type="transmembrane region" description="Helical" evidence="10">
    <location>
        <begin position="976"/>
        <end position="998"/>
    </location>
</feature>
<organism evidence="12 13">
    <name type="scientific">Lentinula lateritia</name>
    <dbReference type="NCBI Taxonomy" id="40482"/>
    <lineage>
        <taxon>Eukaryota</taxon>
        <taxon>Fungi</taxon>
        <taxon>Dikarya</taxon>
        <taxon>Basidiomycota</taxon>
        <taxon>Agaricomycotina</taxon>
        <taxon>Agaricomycetes</taxon>
        <taxon>Agaricomycetidae</taxon>
        <taxon>Agaricales</taxon>
        <taxon>Marasmiineae</taxon>
        <taxon>Omphalotaceae</taxon>
        <taxon>Lentinula</taxon>
    </lineage>
</organism>
<dbReference type="InterPro" id="IPR003439">
    <property type="entry name" value="ABC_transporter-like_ATP-bd"/>
</dbReference>
<dbReference type="CDD" id="cd03213">
    <property type="entry name" value="ABCG_EPDR"/>
    <property type="match status" value="1"/>
</dbReference>
<proteinExistence type="predicted"/>
<gene>
    <name evidence="12" type="ORF">C8R41DRAFT_821705</name>
</gene>
<dbReference type="InterPro" id="IPR013111">
    <property type="entry name" value="EGF_extracell"/>
</dbReference>
<dbReference type="Pfam" id="PF00005">
    <property type="entry name" value="ABC_tran"/>
    <property type="match status" value="1"/>
</dbReference>
<keyword evidence="13" id="KW-1185">Reference proteome</keyword>
<keyword evidence="3 10" id="KW-0812">Transmembrane</keyword>
<dbReference type="Pfam" id="PF07974">
    <property type="entry name" value="EGF_2"/>
    <property type="match status" value="1"/>
</dbReference>
<feature type="transmembrane region" description="Helical" evidence="10">
    <location>
        <begin position="948"/>
        <end position="969"/>
    </location>
</feature>
<dbReference type="PROSITE" id="PS00022">
    <property type="entry name" value="EGF_1"/>
    <property type="match status" value="1"/>
</dbReference>
<dbReference type="InterPro" id="IPR050352">
    <property type="entry name" value="ABCG_transporters"/>
</dbReference>
<dbReference type="SMART" id="SM00382">
    <property type="entry name" value="AAA"/>
    <property type="match status" value="1"/>
</dbReference>
<dbReference type="PANTHER" id="PTHR48041">
    <property type="entry name" value="ABC TRANSPORTER G FAMILY MEMBER 28"/>
    <property type="match status" value="1"/>
</dbReference>
<evidence type="ECO:0000256" key="4">
    <source>
        <dbReference type="ARBA" id="ARBA00022741"/>
    </source>
</evidence>
<dbReference type="PROSITE" id="PS00211">
    <property type="entry name" value="ABC_TRANSPORTER_1"/>
    <property type="match status" value="1"/>
</dbReference>
<keyword evidence="7 10" id="KW-0472">Membrane</keyword>
<evidence type="ECO:0000256" key="10">
    <source>
        <dbReference type="SAM" id="Phobius"/>
    </source>
</evidence>
<evidence type="ECO:0000256" key="2">
    <source>
        <dbReference type="ARBA" id="ARBA00022448"/>
    </source>
</evidence>
<keyword evidence="2" id="KW-0813">Transport</keyword>
<keyword evidence="6 10" id="KW-1133">Transmembrane helix</keyword>
<feature type="region of interest" description="Disordered" evidence="9">
    <location>
        <begin position="764"/>
        <end position="785"/>
    </location>
</feature>
<protein>
    <recommendedName>
        <fullName evidence="11">ABC transporter domain-containing protein</fullName>
    </recommendedName>
</protein>
<feature type="region of interest" description="Disordered" evidence="9">
    <location>
        <begin position="645"/>
        <end position="672"/>
    </location>
</feature>
<feature type="transmembrane region" description="Helical" evidence="10">
    <location>
        <begin position="319"/>
        <end position="341"/>
    </location>
</feature>
<evidence type="ECO:0000313" key="12">
    <source>
        <dbReference type="EMBL" id="KAJ4497596.1"/>
    </source>
</evidence>
<dbReference type="Gene3D" id="3.40.50.300">
    <property type="entry name" value="P-loop containing nucleotide triphosphate hydrolases"/>
    <property type="match status" value="1"/>
</dbReference>
<dbReference type="Pfam" id="PF19055">
    <property type="entry name" value="ABC2_membrane_7"/>
    <property type="match status" value="1"/>
</dbReference>
<feature type="transmembrane region" description="Helical" evidence="10">
    <location>
        <begin position="921"/>
        <end position="942"/>
    </location>
</feature>
<dbReference type="InterPro" id="IPR013525">
    <property type="entry name" value="ABC2_TM"/>
</dbReference>
<feature type="domain" description="ABC transporter" evidence="11">
    <location>
        <begin position="386"/>
        <end position="626"/>
    </location>
</feature>
<comment type="caution">
    <text evidence="12">The sequence shown here is derived from an EMBL/GenBank/DDBJ whole genome shotgun (WGS) entry which is preliminary data.</text>
</comment>
<sequence>MYNNSLSTNSWAQTSYSISNLSLATRPEKCPPCFNCMLPAFTCGQYGDCDPYDGQCKCPPGWSGIDCLTPQCGSLADDQRIPRDDGQKCDCKDGWGGINCNVCKTDQACRGFPLFGIPDSEQDGSEAQNMTCYTGGETVFQNHQMCDVTNRKILDQVGDNRPVQVTFSCDKNEATCSFQFWVDEIESFYCGLDECSSEITPGYDFNTTSYKCDKLQCKCVPGRFICGQDGSVDISDFLTEEIKGPASFSCTSGGNTGSGPSFGGDTSNNCKFSEAAMNQLINDVFGDPYITLTCDGGECLHYSQVPGYVRPPKPDNTRWVALNALGACLFVVLVALLLWYVGRTGSGGDYGFLKKGSGGGIRLPESEEDSENESAKLMAEHVPASMHFDDLSYVLNSKTILSGISGAVKPGQVMAIMGASGAGKSTLLDILARKSKRGTVGGEILINGRIVGDAEFRAVTGYVDQEDTLMSTLTVYETVLYSALLRLPREMSEDAKKFRTLETLNELGILGIKDMRIGSSGHRSISGGEKRRVSIACELVTSPSILFLDEPTSGLDAFNAFNVIDSLVSLARNYHRTVIFTIHQPRSNIVALFDQLVVLAMGRVVYSGVVGRCGDYFDGIGRPCPAGFNIADYLIDLTVQSNVESRSTSPTLENSSSEEEDTSNGPHGEQTVLSGINISRDDSTELQLQTRAHPRPSSVISNSSVSGAYNSIKRKTSQLFEVVSYGNASSSSSQSQPHNHHGQMAAKLRYLVAEYKKSDVAKEIKEDRESVRSSVENSNGDNANSASNAYEAHLSQLPDVATETTLLRGRKRASWGTQFRILSGRAFKNLYRDPALLMAHYLSAVVLALFCGVFYHNITNDIAGFQNRLGFFFFTLALFGFSCLSSLGLFANERILFMRERSNGYYSSFTYFSSKILFDILPLRLVPPLMFGGIVYGLIGLVPTVGTFWKFILALVLFNLTTASVVLWLSIAFESVSVASLVGTLIMLYNLLFTGLLINRETVTKALQFLHTISFFHAAFEALAVNELRYLSLKEHKYGVELDVPAATILSTFGLRAQSFWWPNIALLGIFFGVFTVGSFLTLHFFVKEKR</sequence>
<dbReference type="Pfam" id="PF01061">
    <property type="entry name" value="ABC2_membrane"/>
    <property type="match status" value="1"/>
</dbReference>
<dbReference type="InterPro" id="IPR003593">
    <property type="entry name" value="AAA+_ATPase"/>
</dbReference>
<reference evidence="12" key="1">
    <citation type="submission" date="2022-08" db="EMBL/GenBank/DDBJ databases">
        <title>A Global Phylogenomic Analysis of the Shiitake Genus Lentinula.</title>
        <authorList>
            <consortium name="DOE Joint Genome Institute"/>
            <person name="Sierra-Patev S."/>
            <person name="Min B."/>
            <person name="Naranjo-Ortiz M."/>
            <person name="Looney B."/>
            <person name="Konkel Z."/>
            <person name="Slot J.C."/>
            <person name="Sakamoto Y."/>
            <person name="Steenwyk J.L."/>
            <person name="Rokas A."/>
            <person name="Carro J."/>
            <person name="Camarero S."/>
            <person name="Ferreira P."/>
            <person name="Molpeceres G."/>
            <person name="Ruiz-Duenas F.J."/>
            <person name="Serrano A."/>
            <person name="Henrissat B."/>
            <person name="Drula E."/>
            <person name="Hughes K.W."/>
            <person name="Mata J.L."/>
            <person name="Ishikawa N.K."/>
            <person name="Vargas-Isla R."/>
            <person name="Ushijima S."/>
            <person name="Smith C.A."/>
            <person name="Ahrendt S."/>
            <person name="Andreopoulos W."/>
            <person name="He G."/>
            <person name="Labutti K."/>
            <person name="Lipzen A."/>
            <person name="Ng V."/>
            <person name="Riley R."/>
            <person name="Sandor L."/>
            <person name="Barry K."/>
            <person name="Martinez A.T."/>
            <person name="Xiao Y."/>
            <person name="Gibbons J.G."/>
            <person name="Terashima K."/>
            <person name="Grigoriev I.V."/>
            <person name="Hibbett D.S."/>
        </authorList>
    </citation>
    <scope>NUCLEOTIDE SEQUENCE</scope>
    <source>
        <strain evidence="12">RHP3577 ss4</strain>
    </source>
</reference>
<evidence type="ECO:0000256" key="3">
    <source>
        <dbReference type="ARBA" id="ARBA00022692"/>
    </source>
</evidence>
<dbReference type="InterPro" id="IPR017871">
    <property type="entry name" value="ABC_transporter-like_CS"/>
</dbReference>
<keyword evidence="8" id="KW-1015">Disulfide bond</keyword>
<feature type="transmembrane region" description="Helical" evidence="10">
    <location>
        <begin position="1065"/>
        <end position="1087"/>
    </location>
</feature>
<dbReference type="PROSITE" id="PS50893">
    <property type="entry name" value="ABC_TRANSPORTER_2"/>
    <property type="match status" value="1"/>
</dbReference>
<dbReference type="SUPFAM" id="SSF52540">
    <property type="entry name" value="P-loop containing nucleoside triphosphate hydrolases"/>
    <property type="match status" value="1"/>
</dbReference>
<evidence type="ECO:0000259" key="11">
    <source>
        <dbReference type="PROSITE" id="PS50893"/>
    </source>
</evidence>
<accession>A0ABQ8VMU9</accession>
<feature type="transmembrane region" description="Helical" evidence="10">
    <location>
        <begin position="870"/>
        <end position="891"/>
    </location>
</feature>
<dbReference type="Proteomes" id="UP001150217">
    <property type="component" value="Unassembled WGS sequence"/>
</dbReference>
<name>A0ABQ8VMU9_9AGAR</name>
<dbReference type="InterPro" id="IPR043926">
    <property type="entry name" value="ABCG_dom"/>
</dbReference>
<keyword evidence="4" id="KW-0547">Nucleotide-binding</keyword>
<evidence type="ECO:0000256" key="7">
    <source>
        <dbReference type="ARBA" id="ARBA00023136"/>
    </source>
</evidence>
<dbReference type="PANTHER" id="PTHR48041:SF2">
    <property type="entry name" value="ATP-DEPENDENT PERMEASE-RELATED"/>
    <property type="match status" value="1"/>
</dbReference>
<dbReference type="InterPro" id="IPR027417">
    <property type="entry name" value="P-loop_NTPase"/>
</dbReference>
<feature type="transmembrane region" description="Helical" evidence="10">
    <location>
        <begin position="835"/>
        <end position="858"/>
    </location>
</feature>
<evidence type="ECO:0000256" key="6">
    <source>
        <dbReference type="ARBA" id="ARBA00022989"/>
    </source>
</evidence>
<evidence type="ECO:0000256" key="9">
    <source>
        <dbReference type="SAM" id="MobiDB-lite"/>
    </source>
</evidence>
<evidence type="ECO:0000256" key="8">
    <source>
        <dbReference type="ARBA" id="ARBA00023157"/>
    </source>
</evidence>
<evidence type="ECO:0000256" key="1">
    <source>
        <dbReference type="ARBA" id="ARBA00004141"/>
    </source>
</evidence>
<dbReference type="EMBL" id="JANVFT010000020">
    <property type="protein sequence ID" value="KAJ4497596.1"/>
    <property type="molecule type" value="Genomic_DNA"/>
</dbReference>
<keyword evidence="5" id="KW-0067">ATP-binding</keyword>
<evidence type="ECO:0000313" key="13">
    <source>
        <dbReference type="Proteomes" id="UP001150217"/>
    </source>
</evidence>
<dbReference type="InterPro" id="IPR000742">
    <property type="entry name" value="EGF"/>
</dbReference>
<comment type="subcellular location">
    <subcellularLocation>
        <location evidence="1">Membrane</location>
        <topology evidence="1">Multi-pass membrane protein</topology>
    </subcellularLocation>
</comment>
<evidence type="ECO:0000256" key="5">
    <source>
        <dbReference type="ARBA" id="ARBA00022840"/>
    </source>
</evidence>